<dbReference type="Pfam" id="PF23210">
    <property type="entry name" value="HEAT_Maestro_2"/>
    <property type="match status" value="2"/>
</dbReference>
<dbReference type="InterPro" id="IPR048465">
    <property type="entry name" value="Maestro-like_HEAT"/>
</dbReference>
<keyword evidence="1" id="KW-0677">Repeat</keyword>
<dbReference type="PANTHER" id="PTHR23120:SF44">
    <property type="entry name" value="MAESTRO HEAT-LIKE REPEAT-CONTAINING PROTEIN FAMILY MEMBER 1"/>
    <property type="match status" value="1"/>
</dbReference>
<evidence type="ECO:0000259" key="5">
    <source>
        <dbReference type="Pfam" id="PF23227"/>
    </source>
</evidence>
<dbReference type="InterPro" id="IPR045206">
    <property type="entry name" value="Maestro_heat-like_prot"/>
</dbReference>
<keyword evidence="7" id="KW-1185">Reference proteome</keyword>
<dbReference type="SUPFAM" id="SSF48371">
    <property type="entry name" value="ARM repeat"/>
    <property type="match status" value="2"/>
</dbReference>
<accession>A0A8C0BNS2</accession>
<dbReference type="Pfam" id="PF21047">
    <property type="entry name" value="HEAT_Maestro"/>
    <property type="match status" value="1"/>
</dbReference>
<evidence type="ECO:0000259" key="4">
    <source>
        <dbReference type="Pfam" id="PF23221"/>
    </source>
</evidence>
<dbReference type="Ensembl" id="ENSBJAT00000020248.1">
    <property type="protein sequence ID" value="ENSBJAP00000019701.1"/>
    <property type="gene ID" value="ENSBJAG00000012943.1"/>
</dbReference>
<dbReference type="Pfam" id="PF23227">
    <property type="entry name" value="HEAT_MROH2B_C"/>
    <property type="match status" value="1"/>
</dbReference>
<dbReference type="InterPro" id="IPR055406">
    <property type="entry name" value="HEAT_Maestro"/>
</dbReference>
<feature type="domain" description="MROH2B-like HEAT-repeats" evidence="3">
    <location>
        <begin position="261"/>
        <end position="723"/>
    </location>
</feature>
<dbReference type="Proteomes" id="UP000694555">
    <property type="component" value="Unplaced"/>
</dbReference>
<feature type="domain" description="Maestro/Maestro-like HEAT-repeats" evidence="5">
    <location>
        <begin position="1282"/>
        <end position="1427"/>
    </location>
</feature>
<dbReference type="PANTHER" id="PTHR23120">
    <property type="entry name" value="MAESTRO-RELATED HEAT DOMAIN-CONTAINING"/>
    <property type="match status" value="1"/>
</dbReference>
<sequence>CTENTKIFATCLSCSGLATTLMDATTDKDPLVQEQIYNALCYLGESEPEEILNSCDEYLRQHDKLAYPHRVIILKAMETVVKNNIALLDKSTAKVVIFLASNEMTKSKVIRDWQQAASNVLVAVGQRFINKVMEEVLTKFQPGILPHYFVMQTFANLSVSNVFGMVPFLNSILGTMLPMLGMAKQDHMKSVFCYALQHFSESIQEYLANLDKAPDPTVRKDTFSNEIFSAYEVLFNSWLQHREAKLRLAVVEAMGPMSYLMPSEKLEEQLPKLIPGILALYKKHTEAFYISKSLCQILEASVNIGSRSLDVQLDSLLGTLHPQICAPADPSVPLTVKNHTEVLRCFTVLACSFPDRVLAFLLPKLESSNERTRVGTLLIMRQIINSAPSQMEIKKPFILSSMKLPLQDSNNKVKRAVVQVISAMAHHGYLEQPGGEAMMEFLVRQCALPSDQPKKQPLDADDLTSDSVQSISVNTLFLLSTTVDRMNNVLWPYLLEFVTPIQFTNALAPLCKSLMYLAMKKQEEGENASLIRYDLNGQYWPPPADTGVVSSQPYVGDCRGTAALRLLNVLHYSVHPTLDQLWNKKVPLLVEHIEGRKGLLLGRNSLLESLSPNWIACAWTLGSMCRQLNSYNGFPLEKNFLYKCIGTTLGACASKDLVQKQLQELLETARYHEEAEREGLASCFGICAINHLEETLAKLEDFVRSDVFKKSVGLFSIFKVRTLRLGVRGTGLLVFTSRPGFCSQDLALKLCLIRSICMISQAIYKGVKCGDFIFSRKAELVAQMVEFIKAEPLETMRTPVRQRAMITCTYLVSLPPCLPGLALWDEMQCLHSLALKDLLKRLLQRNLTPHGLQDMFAHLGPWIKSNKEHERQRAVEVSAALLDFYLSKLNVSTVIPFYNLGVLIALFSPRCSDSLASVRQHAVDCVYCLLYIQLCYEGFARDHRDEMVEGLKALKKGLEEPDFTVLFHTCNNIVIGKRVPPDQLMSLLLAMFEGLADPDKNCSRAATVMINSLLKERGGVLQEKVPDIMSIIHSKLEEVDEEHVRKAAQQTVYILASQHKSVVVSSLLGSSLPFDSHTCTMWRSLATEPTLTSQILEQLLEKVNRDIPYKESKCFLLGSGSERIATPLPLAATCALYEIMSAPESGAAVLGLYPPLFVTLLLRVSCTVGVQLPKNLQSRERRSSSHGPAPRSLHPCSCAVETLKVMLARGGSEEVARAVGNAGGWDLMVSPERHHDGIAVLNLVPTLSGVFDSQRITTTAFFAELLNSNVVNDLILLETMMDNMTGRQKDTCLLVRMLALRGLGNIASGSPEKVRKHGAKLLASMVNGMDDKDDPHNLVALEAMSSLSKLLDHVEERDIQSMLLHIAIRIRPFFDSEQPDLRQSSIVLFGKLTKFSEGNCEVFFEQILNGLVTLLLHLQDPKPEVVKVSAPLAGGNRGGGVLRLGMQSYPEMLNRLILTNLFYFKSNWVDIRAAAPMFIGKAAGVLLSTRLLGLRGGGCPLPRTLLSEECFRSPFCWEGAADNVQVFWSLLLVWSTSLRLAVPRSGDGHTCHVPGWCQHPRNFSPAVSHSCWLGARCQP</sequence>
<evidence type="ECO:0000259" key="2">
    <source>
        <dbReference type="Pfam" id="PF21047"/>
    </source>
</evidence>
<organism evidence="6 7">
    <name type="scientific">Buteo japonicus</name>
    <dbReference type="NCBI Taxonomy" id="224669"/>
    <lineage>
        <taxon>Eukaryota</taxon>
        <taxon>Metazoa</taxon>
        <taxon>Chordata</taxon>
        <taxon>Craniata</taxon>
        <taxon>Vertebrata</taxon>
        <taxon>Euteleostomi</taxon>
        <taxon>Archelosauria</taxon>
        <taxon>Archosauria</taxon>
        <taxon>Dinosauria</taxon>
        <taxon>Saurischia</taxon>
        <taxon>Theropoda</taxon>
        <taxon>Coelurosauria</taxon>
        <taxon>Aves</taxon>
        <taxon>Neognathae</taxon>
        <taxon>Neoaves</taxon>
        <taxon>Telluraves</taxon>
        <taxon>Accipitrimorphae</taxon>
        <taxon>Accipitriformes</taxon>
        <taxon>Accipitridae</taxon>
        <taxon>Accipitrinae</taxon>
        <taxon>Buteo</taxon>
    </lineage>
</organism>
<feature type="domain" description="Maestro-like HEAT-repeats" evidence="2">
    <location>
        <begin position="869"/>
        <end position="1096"/>
    </location>
</feature>
<feature type="domain" description="MROH2B-like N-terminal HEAT-repeats" evidence="4">
    <location>
        <begin position="40"/>
        <end position="258"/>
    </location>
</feature>
<reference evidence="6" key="1">
    <citation type="submission" date="2025-08" db="UniProtKB">
        <authorList>
            <consortium name="Ensembl"/>
        </authorList>
    </citation>
    <scope>IDENTIFICATION</scope>
</reference>
<dbReference type="Pfam" id="PF23221">
    <property type="entry name" value="HEAT_MROH2B_1st"/>
    <property type="match status" value="1"/>
</dbReference>
<dbReference type="Gene3D" id="1.25.10.10">
    <property type="entry name" value="Leucine-rich Repeat Variant"/>
    <property type="match status" value="3"/>
</dbReference>
<evidence type="ECO:0000259" key="3">
    <source>
        <dbReference type="Pfam" id="PF23210"/>
    </source>
</evidence>
<evidence type="ECO:0000256" key="1">
    <source>
        <dbReference type="ARBA" id="ARBA00022737"/>
    </source>
</evidence>
<evidence type="ECO:0000313" key="6">
    <source>
        <dbReference type="Ensembl" id="ENSBJAP00000019701.1"/>
    </source>
</evidence>
<proteinExistence type="predicted"/>
<evidence type="ECO:0000313" key="7">
    <source>
        <dbReference type="Proteomes" id="UP000694555"/>
    </source>
</evidence>
<dbReference type="InterPro" id="IPR011989">
    <property type="entry name" value="ARM-like"/>
</dbReference>
<feature type="domain" description="MROH2B-like HEAT-repeats" evidence="3">
    <location>
        <begin position="742"/>
        <end position="832"/>
    </location>
</feature>
<reference evidence="6" key="2">
    <citation type="submission" date="2025-09" db="UniProtKB">
        <authorList>
            <consortium name="Ensembl"/>
        </authorList>
    </citation>
    <scope>IDENTIFICATION</scope>
</reference>
<name>A0A8C0BNS2_9AVES</name>
<dbReference type="InterPro" id="IPR016024">
    <property type="entry name" value="ARM-type_fold"/>
</dbReference>
<dbReference type="InterPro" id="IPR056282">
    <property type="entry name" value="MROH2B-like_N_HEAT"/>
</dbReference>
<protein>
    <submittedName>
        <fullName evidence="6">Maestro heat like repeat family member 1</fullName>
    </submittedName>
</protein>
<dbReference type="GO" id="GO:0005737">
    <property type="term" value="C:cytoplasm"/>
    <property type="evidence" value="ECO:0007669"/>
    <property type="project" value="TreeGrafter"/>
</dbReference>
<dbReference type="InterPro" id="IPR055408">
    <property type="entry name" value="HEAT_MROH2B-like"/>
</dbReference>